<organism evidence="1 2">
    <name type="scientific">Anisodus acutangulus</name>
    <dbReference type="NCBI Taxonomy" id="402998"/>
    <lineage>
        <taxon>Eukaryota</taxon>
        <taxon>Viridiplantae</taxon>
        <taxon>Streptophyta</taxon>
        <taxon>Embryophyta</taxon>
        <taxon>Tracheophyta</taxon>
        <taxon>Spermatophyta</taxon>
        <taxon>Magnoliopsida</taxon>
        <taxon>eudicotyledons</taxon>
        <taxon>Gunneridae</taxon>
        <taxon>Pentapetalae</taxon>
        <taxon>asterids</taxon>
        <taxon>lamiids</taxon>
        <taxon>Solanales</taxon>
        <taxon>Solanaceae</taxon>
        <taxon>Solanoideae</taxon>
        <taxon>Hyoscyameae</taxon>
        <taxon>Anisodus</taxon>
    </lineage>
</organism>
<accession>A0A9Q1LCR2</accession>
<reference evidence="2" key="1">
    <citation type="journal article" date="2023" name="Proc. Natl. Acad. Sci. U.S.A.">
        <title>Genomic and structural basis for evolution of tropane alkaloid biosynthesis.</title>
        <authorList>
            <person name="Wanga Y.-J."/>
            <person name="Taina T."/>
            <person name="Yua J.-Y."/>
            <person name="Lia J."/>
            <person name="Xua B."/>
            <person name="Chenc J."/>
            <person name="D'Auriad J.C."/>
            <person name="Huanga J.-P."/>
            <person name="Huanga S.-X."/>
        </authorList>
    </citation>
    <scope>NUCLEOTIDE SEQUENCE [LARGE SCALE GENOMIC DNA]</scope>
    <source>
        <strain evidence="2">cv. KIB-2019</strain>
    </source>
</reference>
<name>A0A9Q1LCR2_9SOLA</name>
<proteinExistence type="predicted"/>
<dbReference type="Proteomes" id="UP001152561">
    <property type="component" value="Unassembled WGS sequence"/>
</dbReference>
<dbReference type="PANTHER" id="PTHR11697:SF230">
    <property type="entry name" value="ZINC FINGER, MYM DOMAIN CONTAINING 1"/>
    <property type="match status" value="1"/>
</dbReference>
<dbReference type="AlphaFoldDB" id="A0A9Q1LCR2"/>
<evidence type="ECO:0000313" key="1">
    <source>
        <dbReference type="EMBL" id="KAJ8532443.1"/>
    </source>
</evidence>
<gene>
    <name evidence="1" type="ORF">K7X08_012366</name>
</gene>
<dbReference type="EMBL" id="JAJAGQ010000020">
    <property type="protein sequence ID" value="KAJ8532443.1"/>
    <property type="molecule type" value="Genomic_DNA"/>
</dbReference>
<evidence type="ECO:0000313" key="2">
    <source>
        <dbReference type="Proteomes" id="UP001152561"/>
    </source>
</evidence>
<sequence>MGLLELSKKILQTLREDGCDSLMDEVCSFCGKHDIPIFKMDEDYTNGKSKGNMSGILYLNHFRVEVFYVVIDLARQELNSHFDVVTSELLLGMASLSPLDSFDGYDNELAKYYPSEFGDKKLGKLNSFIVYFKSVIASFSPLKRG</sequence>
<keyword evidence="2" id="KW-1185">Reference proteome</keyword>
<dbReference type="InterPro" id="IPR055298">
    <property type="entry name" value="AtLOH3-like"/>
</dbReference>
<dbReference type="OrthoDB" id="1301620at2759"/>
<comment type="caution">
    <text evidence="1">The sequence shown here is derived from an EMBL/GenBank/DDBJ whole genome shotgun (WGS) entry which is preliminary data.</text>
</comment>
<dbReference type="PANTHER" id="PTHR11697">
    <property type="entry name" value="GENERAL TRANSCRIPTION FACTOR 2-RELATED ZINC FINGER PROTEIN"/>
    <property type="match status" value="1"/>
</dbReference>
<protein>
    <submittedName>
        <fullName evidence="1">Uncharacterized protein</fullName>
    </submittedName>
</protein>